<reference evidence="1 2" key="1">
    <citation type="submission" date="2007-08" db="EMBL/GenBank/DDBJ databases">
        <authorList>
            <consortium name="The Citrobacter koseri Genome Sequencing Project"/>
            <person name="McClelland M."/>
            <person name="Sanderson E.K."/>
            <person name="Porwollik S."/>
            <person name="Spieth J."/>
            <person name="Clifton W.S."/>
            <person name="Latreille P."/>
            <person name="Courtney L."/>
            <person name="Wang C."/>
            <person name="Pepin K."/>
            <person name="Bhonagiri V."/>
            <person name="Nash W."/>
            <person name="Johnson M."/>
            <person name="Thiruvilangam P."/>
            <person name="Wilson R."/>
        </authorList>
    </citation>
    <scope>NUCLEOTIDE SEQUENCE [LARGE SCALE GENOMIC DNA]</scope>
    <source>
        <strain evidence="2">ATCC BAA-895 / CDC 4225-83 / SGSC4696</strain>
    </source>
</reference>
<evidence type="ECO:0000313" key="1">
    <source>
        <dbReference type="EMBL" id="ABV15536.1"/>
    </source>
</evidence>
<sequence length="40" mass="4149">MKVARERITTAMNMAASTVMAGALAADVASAFLATANYAW</sequence>
<accession>A8APX4</accession>
<dbReference type="KEGG" id="cko:CKO_04481"/>
<name>A8APX4_CITK8</name>
<proteinExistence type="predicted"/>
<dbReference type="STRING" id="290338.CKO_04481"/>
<dbReference type="HOGENOM" id="CLU_3287050_0_0_6"/>
<dbReference type="AlphaFoldDB" id="A8APX4"/>
<dbReference type="Proteomes" id="UP000008148">
    <property type="component" value="Chromosome"/>
</dbReference>
<keyword evidence="2" id="KW-1185">Reference proteome</keyword>
<evidence type="ECO:0000313" key="2">
    <source>
        <dbReference type="Proteomes" id="UP000008148"/>
    </source>
</evidence>
<gene>
    <name evidence="1" type="ordered locus">CKO_04481</name>
</gene>
<organism evidence="1 2">
    <name type="scientific">Citrobacter koseri (strain ATCC BAA-895 / CDC 4225-83 / SGSC4696)</name>
    <dbReference type="NCBI Taxonomy" id="290338"/>
    <lineage>
        <taxon>Bacteria</taxon>
        <taxon>Pseudomonadati</taxon>
        <taxon>Pseudomonadota</taxon>
        <taxon>Gammaproteobacteria</taxon>
        <taxon>Enterobacterales</taxon>
        <taxon>Enterobacteriaceae</taxon>
        <taxon>Citrobacter</taxon>
    </lineage>
</organism>
<protein>
    <submittedName>
        <fullName evidence="1">Uncharacterized protein</fullName>
    </submittedName>
</protein>
<dbReference type="EMBL" id="CP000822">
    <property type="protein sequence ID" value="ABV15536.1"/>
    <property type="molecule type" value="Genomic_DNA"/>
</dbReference>